<evidence type="ECO:0000256" key="14">
    <source>
        <dbReference type="PROSITE-ProRule" id="PRU00076"/>
    </source>
</evidence>
<dbReference type="Gene3D" id="2.10.25.10">
    <property type="entry name" value="Laminin"/>
    <property type="match status" value="1"/>
</dbReference>
<evidence type="ECO:0000256" key="4">
    <source>
        <dbReference type="ARBA" id="ARBA00022475"/>
    </source>
</evidence>
<comment type="caution">
    <text evidence="18">The sequence shown here is derived from an EMBL/GenBank/DDBJ whole genome shotgun (WGS) entry which is preliminary data.</text>
</comment>
<keyword evidence="5" id="KW-0964">Secreted</keyword>
<feature type="region of interest" description="Disordered" evidence="15">
    <location>
        <begin position="1"/>
        <end position="35"/>
    </location>
</feature>
<evidence type="ECO:0000313" key="18">
    <source>
        <dbReference type="EMBL" id="KAK1164466.1"/>
    </source>
</evidence>
<evidence type="ECO:0000256" key="10">
    <source>
        <dbReference type="ARBA" id="ARBA00023136"/>
    </source>
</evidence>
<feature type="region of interest" description="Disordered" evidence="15">
    <location>
        <begin position="423"/>
        <end position="498"/>
    </location>
</feature>
<feature type="compositionally biased region" description="Low complexity" evidence="15">
    <location>
        <begin position="457"/>
        <end position="469"/>
    </location>
</feature>
<dbReference type="GO" id="GO:0048513">
    <property type="term" value="P:animal organ development"/>
    <property type="evidence" value="ECO:0007669"/>
    <property type="project" value="TreeGrafter"/>
</dbReference>
<evidence type="ECO:0000259" key="17">
    <source>
        <dbReference type="PROSITE" id="PS50026"/>
    </source>
</evidence>
<evidence type="ECO:0000256" key="5">
    <source>
        <dbReference type="ARBA" id="ARBA00022525"/>
    </source>
</evidence>
<keyword evidence="10 16" id="KW-0472">Membrane</keyword>
<dbReference type="GO" id="GO:0008083">
    <property type="term" value="F:growth factor activity"/>
    <property type="evidence" value="ECO:0007669"/>
    <property type="project" value="UniProtKB-KW"/>
</dbReference>
<feature type="region of interest" description="Disordered" evidence="15">
    <location>
        <begin position="111"/>
        <end position="226"/>
    </location>
</feature>
<dbReference type="PROSITE" id="PS01186">
    <property type="entry name" value="EGF_2"/>
    <property type="match status" value="1"/>
</dbReference>
<evidence type="ECO:0000256" key="1">
    <source>
        <dbReference type="ARBA" id="ARBA00004251"/>
    </source>
</evidence>
<organism evidence="18 19">
    <name type="scientific">Acipenser oxyrinchus oxyrinchus</name>
    <dbReference type="NCBI Taxonomy" id="40147"/>
    <lineage>
        <taxon>Eukaryota</taxon>
        <taxon>Metazoa</taxon>
        <taxon>Chordata</taxon>
        <taxon>Craniata</taxon>
        <taxon>Vertebrata</taxon>
        <taxon>Euteleostomi</taxon>
        <taxon>Actinopterygii</taxon>
        <taxon>Chondrostei</taxon>
        <taxon>Acipenseriformes</taxon>
        <taxon>Acipenseridae</taxon>
        <taxon>Acipenser</taxon>
    </lineage>
</organism>
<feature type="disulfide bond" evidence="14">
    <location>
        <begin position="304"/>
        <end position="313"/>
    </location>
</feature>
<dbReference type="GO" id="GO:0005615">
    <property type="term" value="C:extracellular space"/>
    <property type="evidence" value="ECO:0007669"/>
    <property type="project" value="TreeGrafter"/>
</dbReference>
<dbReference type="GO" id="GO:0035556">
    <property type="term" value="P:intracellular signal transduction"/>
    <property type="evidence" value="ECO:0007669"/>
    <property type="project" value="TreeGrafter"/>
</dbReference>
<keyword evidence="7 16" id="KW-0812">Transmembrane</keyword>
<keyword evidence="8 16" id="KW-1133">Transmembrane helix</keyword>
<feature type="transmembrane region" description="Helical" evidence="16">
    <location>
        <begin position="349"/>
        <end position="371"/>
    </location>
</feature>
<evidence type="ECO:0000256" key="7">
    <source>
        <dbReference type="ARBA" id="ARBA00022692"/>
    </source>
</evidence>
<keyword evidence="19" id="KW-1185">Reference proteome</keyword>
<dbReference type="PANTHER" id="PTHR11100">
    <property type="entry name" value="HEREGULIN-NEUREGULIN FAMILY MEMBER"/>
    <property type="match status" value="1"/>
</dbReference>
<evidence type="ECO:0000256" key="16">
    <source>
        <dbReference type="SAM" id="Phobius"/>
    </source>
</evidence>
<accession>A0AAD8D8D9</accession>
<keyword evidence="6 14" id="KW-0245">EGF-like domain</keyword>
<feature type="compositionally biased region" description="Basic residues" evidence="15">
    <location>
        <begin position="442"/>
        <end position="456"/>
    </location>
</feature>
<feature type="compositionally biased region" description="Low complexity" evidence="15">
    <location>
        <begin position="111"/>
        <end position="168"/>
    </location>
</feature>
<dbReference type="GO" id="GO:0005886">
    <property type="term" value="C:plasma membrane"/>
    <property type="evidence" value="ECO:0007669"/>
    <property type="project" value="UniProtKB-SubCell"/>
</dbReference>
<dbReference type="Proteomes" id="UP001230051">
    <property type="component" value="Unassembled WGS sequence"/>
</dbReference>
<dbReference type="FunFam" id="2.10.25.10:FF:000267">
    <property type="entry name" value="pro-neuregulin-3, membrane-bound isoform"/>
    <property type="match status" value="1"/>
</dbReference>
<keyword evidence="9" id="KW-0339">Growth factor</keyword>
<evidence type="ECO:0000256" key="12">
    <source>
        <dbReference type="ARBA" id="ARBA00063299"/>
    </source>
</evidence>
<dbReference type="InterPro" id="IPR040180">
    <property type="entry name" value="Neuregulin"/>
</dbReference>
<feature type="compositionally biased region" description="Low complexity" evidence="15">
    <location>
        <begin position="178"/>
        <end position="191"/>
    </location>
</feature>
<dbReference type="GO" id="GO:0045499">
    <property type="term" value="F:chemorepellent activity"/>
    <property type="evidence" value="ECO:0007669"/>
    <property type="project" value="TreeGrafter"/>
</dbReference>
<evidence type="ECO:0000256" key="3">
    <source>
        <dbReference type="ARBA" id="ARBA00008216"/>
    </source>
</evidence>
<comment type="similarity">
    <text evidence="3">Belongs to the neuregulin family.</text>
</comment>
<dbReference type="EMBL" id="JAGXEW010000013">
    <property type="protein sequence ID" value="KAK1164466.1"/>
    <property type="molecule type" value="Genomic_DNA"/>
</dbReference>
<evidence type="ECO:0000256" key="8">
    <source>
        <dbReference type="ARBA" id="ARBA00022989"/>
    </source>
</evidence>
<evidence type="ECO:0000256" key="13">
    <source>
        <dbReference type="ARBA" id="ARBA00069446"/>
    </source>
</evidence>
<evidence type="ECO:0000256" key="11">
    <source>
        <dbReference type="ARBA" id="ARBA00023157"/>
    </source>
</evidence>
<dbReference type="PANTHER" id="PTHR11100:SF18">
    <property type="entry name" value="PRO-NEUREGULIN-3, MEMBRANE-BOUND ISOFORM"/>
    <property type="match status" value="1"/>
</dbReference>
<proteinExistence type="inferred from homology"/>
<evidence type="ECO:0000256" key="2">
    <source>
        <dbReference type="ARBA" id="ARBA00004613"/>
    </source>
</evidence>
<keyword evidence="4" id="KW-1003">Cell membrane</keyword>
<dbReference type="AlphaFoldDB" id="A0AAD8D8D9"/>
<feature type="region of interest" description="Disordered" evidence="15">
    <location>
        <begin position="570"/>
        <end position="611"/>
    </location>
</feature>
<dbReference type="GO" id="GO:0007399">
    <property type="term" value="P:nervous system development"/>
    <property type="evidence" value="ECO:0007669"/>
    <property type="project" value="InterPro"/>
</dbReference>
<dbReference type="GO" id="GO:0098978">
    <property type="term" value="C:glutamatergic synapse"/>
    <property type="evidence" value="ECO:0007669"/>
    <property type="project" value="UniProtKB-ARBA"/>
</dbReference>
<comment type="caution">
    <text evidence="14">Lacks conserved residue(s) required for the propagation of feature annotation.</text>
</comment>
<feature type="transmembrane region" description="Helical" evidence="16">
    <location>
        <begin position="50"/>
        <end position="74"/>
    </location>
</feature>
<dbReference type="SUPFAM" id="SSF57196">
    <property type="entry name" value="EGF/Laminin"/>
    <property type="match status" value="1"/>
</dbReference>
<name>A0AAD8D8D9_ACIOX</name>
<feature type="region of interest" description="Disordered" evidence="15">
    <location>
        <begin position="244"/>
        <end position="272"/>
    </location>
</feature>
<dbReference type="PROSITE" id="PS50026">
    <property type="entry name" value="EGF_3"/>
    <property type="match status" value="1"/>
</dbReference>
<protein>
    <recommendedName>
        <fullName evidence="13">Pro-neuregulin-3, membrane-bound isoform</fullName>
    </recommendedName>
</protein>
<feature type="compositionally biased region" description="Low complexity" evidence="15">
    <location>
        <begin position="593"/>
        <end position="605"/>
    </location>
</feature>
<evidence type="ECO:0000256" key="9">
    <source>
        <dbReference type="ARBA" id="ARBA00023030"/>
    </source>
</evidence>
<feature type="domain" description="EGF-like" evidence="17">
    <location>
        <begin position="271"/>
        <end position="314"/>
    </location>
</feature>
<dbReference type="InterPro" id="IPR000742">
    <property type="entry name" value="EGF"/>
</dbReference>
<comment type="subunit">
    <text evidence="12">Interacts with ERBB4.</text>
</comment>
<evidence type="ECO:0000256" key="6">
    <source>
        <dbReference type="ARBA" id="ARBA00022536"/>
    </source>
</evidence>
<evidence type="ECO:0000313" key="19">
    <source>
        <dbReference type="Proteomes" id="UP001230051"/>
    </source>
</evidence>
<evidence type="ECO:0000256" key="15">
    <source>
        <dbReference type="SAM" id="MobiDB-lite"/>
    </source>
</evidence>
<keyword evidence="11 14" id="KW-1015">Disulfide bond</keyword>
<comment type="subcellular location">
    <subcellularLocation>
        <location evidence="1">Cell membrane</location>
        <topology evidence="1">Single-pass type I membrane protein</topology>
    </subcellularLocation>
    <subcellularLocation>
        <location evidence="2">Secreted</location>
    </subcellularLocation>
</comment>
<gene>
    <name evidence="18" type="primary">Nrg3</name>
    <name evidence="18" type="ORF">AOXY_G14787</name>
</gene>
<feature type="region of interest" description="Disordered" evidence="15">
    <location>
        <begin position="662"/>
        <end position="688"/>
    </location>
</feature>
<reference evidence="18" key="1">
    <citation type="submission" date="2022-02" db="EMBL/GenBank/DDBJ databases">
        <title>Atlantic sturgeon de novo genome assembly.</title>
        <authorList>
            <person name="Stock M."/>
            <person name="Klopp C."/>
            <person name="Guiguen Y."/>
            <person name="Cabau C."/>
            <person name="Parinello H."/>
            <person name="Santidrian Yebra-Pimentel E."/>
            <person name="Kuhl H."/>
            <person name="Dirks R.P."/>
            <person name="Guessner J."/>
            <person name="Wuertz S."/>
            <person name="Du K."/>
            <person name="Schartl M."/>
        </authorList>
    </citation>
    <scope>NUCLEOTIDE SEQUENCE</scope>
    <source>
        <strain evidence="18">STURGEONOMICS-FGT-2020</strain>
        <tissue evidence="18">Whole blood</tissue>
    </source>
</reference>
<sequence>MSEAVTAAVSGAVISEDPEGSGEGSEQPSPPESGPLRCGSCALWPRQQTWLCVVPLLIGFIGLGLSLMLLKWIVVGSVKDYVPTDLVDAKGIGQDPIFLSKPSAFPKNLETTTATTTVSSRTRPGLGSHSTTTASSAGAVGPAGSGSFTPRPPNRISTRITTTTTRTPKLLPPGGRGVTPRGTTVRRVTTGTSGGTESAVPTAAVTPTMEARQEPTAPPSPSPSGRFYLHDSTAVWTLGHFPAESSPAVPTRPPLRTKTHAPTSPPERSEHFKPCRDKDLTYCLNEGECFVIETLTGSHKHCRCKEGYQGVRCDQFLPKTDSILSDPSTFPHLSLLLCFASKEVYQRQVLSISCITIGISLLGTLCVAFYCRNKRRKEKLQAHLKDSHSLKSYSLNASSLMSKSTFKPQSYCKAPVPSPALGGSVHESSFSHGGGTDFTRGRSPHTRISQRVKQHRSSSLSHSPDQQSRATHRLAPRRTPPPPRGRLNPIGGARDSGPAYQHLQEVEPSEKEAVQEGHYSVGGTPPPHPQDVFLNMQSSLCASAAGAGGAKPELQCSLDPQRAWSIPIIPSVQGPDDPSCMQTSRERGDRGCASAPGSSALSLSPVRSPVALSPTGQQQEVALLLHTAHEQLRVLALAHRKCEDCSPVLPTSFMSLAIKGGGVTKPTPAETQLVHPRGPYRDNSPSCQ</sequence>
<dbReference type="GO" id="GO:0038130">
    <property type="term" value="P:ERBB4 signaling pathway"/>
    <property type="evidence" value="ECO:0007669"/>
    <property type="project" value="UniProtKB-ARBA"/>
</dbReference>
<dbReference type="PROSITE" id="PS00022">
    <property type="entry name" value="EGF_1"/>
    <property type="match status" value="1"/>
</dbReference>